<dbReference type="Gene3D" id="3.20.20.370">
    <property type="entry name" value="Glycoside hydrolase/deacetylase"/>
    <property type="match status" value="1"/>
</dbReference>
<evidence type="ECO:0000259" key="1">
    <source>
        <dbReference type="PROSITE" id="PS51677"/>
    </source>
</evidence>
<dbReference type="GO" id="GO:0005975">
    <property type="term" value="P:carbohydrate metabolic process"/>
    <property type="evidence" value="ECO:0007669"/>
    <property type="project" value="InterPro"/>
</dbReference>
<dbReference type="InterPro" id="IPR050248">
    <property type="entry name" value="Polysacc_deacetylase_ArnD"/>
</dbReference>
<reference evidence="2" key="1">
    <citation type="submission" date="2019-08" db="EMBL/GenBank/DDBJ databases">
        <authorList>
            <person name="Kucharzyk K."/>
            <person name="Murdoch R.W."/>
            <person name="Higgins S."/>
            <person name="Loffler F."/>
        </authorList>
    </citation>
    <scope>NUCLEOTIDE SEQUENCE</scope>
</reference>
<dbReference type="PANTHER" id="PTHR10587:SF78">
    <property type="entry name" value="PEPTIDOGLYCAN-N-ACETYLMURAMIC ACID DEACETYLASE PDAA"/>
    <property type="match status" value="1"/>
</dbReference>
<comment type="caution">
    <text evidence="2">The sequence shown here is derived from an EMBL/GenBank/DDBJ whole genome shotgun (WGS) entry which is preliminary data.</text>
</comment>
<dbReference type="InterPro" id="IPR002509">
    <property type="entry name" value="NODB_dom"/>
</dbReference>
<protein>
    <submittedName>
        <fullName evidence="2">Peptidoglycan-N-acetylmuramic acid deacetylase PdaA</fullName>
        <ecNumber evidence="2">3.5.1.-</ecNumber>
    </submittedName>
</protein>
<name>A0A645DFR0_9ZZZZ</name>
<dbReference type="Pfam" id="PF01522">
    <property type="entry name" value="Polysacc_deac_1"/>
    <property type="match status" value="1"/>
</dbReference>
<evidence type="ECO:0000313" key="2">
    <source>
        <dbReference type="EMBL" id="MPM88081.1"/>
    </source>
</evidence>
<dbReference type="InterPro" id="IPR011330">
    <property type="entry name" value="Glyco_hydro/deAcase_b/a-brl"/>
</dbReference>
<accession>A0A645DFR0</accession>
<dbReference type="EC" id="3.5.1.-" evidence="2"/>
<dbReference type="GO" id="GO:0016020">
    <property type="term" value="C:membrane"/>
    <property type="evidence" value="ECO:0007669"/>
    <property type="project" value="TreeGrafter"/>
</dbReference>
<gene>
    <name evidence="2" type="primary">pdaA_9</name>
    <name evidence="2" type="ORF">SDC9_135182</name>
</gene>
<dbReference type="PANTHER" id="PTHR10587">
    <property type="entry name" value="GLYCOSYL TRANSFERASE-RELATED"/>
    <property type="match status" value="1"/>
</dbReference>
<dbReference type="EMBL" id="VSSQ01035765">
    <property type="protein sequence ID" value="MPM88081.1"/>
    <property type="molecule type" value="Genomic_DNA"/>
</dbReference>
<keyword evidence="2" id="KW-0378">Hydrolase</keyword>
<organism evidence="2">
    <name type="scientific">bioreactor metagenome</name>
    <dbReference type="NCBI Taxonomy" id="1076179"/>
    <lineage>
        <taxon>unclassified sequences</taxon>
        <taxon>metagenomes</taxon>
        <taxon>ecological metagenomes</taxon>
    </lineage>
</organism>
<dbReference type="AlphaFoldDB" id="A0A645DFR0"/>
<dbReference type="GO" id="GO:0016810">
    <property type="term" value="F:hydrolase activity, acting on carbon-nitrogen (but not peptide) bonds"/>
    <property type="evidence" value="ECO:0007669"/>
    <property type="project" value="InterPro"/>
</dbReference>
<dbReference type="PROSITE" id="PS51677">
    <property type="entry name" value="NODB"/>
    <property type="match status" value="1"/>
</dbReference>
<dbReference type="SUPFAM" id="SSF88713">
    <property type="entry name" value="Glycoside hydrolase/deacetylase"/>
    <property type="match status" value="1"/>
</dbReference>
<proteinExistence type="predicted"/>
<feature type="domain" description="NodB homology" evidence="1">
    <location>
        <begin position="1"/>
        <end position="138"/>
    </location>
</feature>
<sequence length="140" mass="16160">MLAKGHEVGNHSDIHSDSVDLMEQSPQLVYDDMVGWEELYHDATGSYPSTWFYRAPSGIYSERTLTLVQWMGYQSEFWEVALDDWNPQKQMTPEATMHVLKRDTKPGSIVLLHCVSSTNIKILQEYIDWIHAQSWTIATP</sequence>